<protein>
    <submittedName>
        <fullName evidence="2">Uncharacterized protein</fullName>
    </submittedName>
</protein>
<evidence type="ECO:0000313" key="1">
    <source>
        <dbReference type="EMBL" id="AKU93359.1"/>
    </source>
</evidence>
<dbReference type="Proteomes" id="UP000064967">
    <property type="component" value="Chromosome"/>
</dbReference>
<gene>
    <name evidence="1" type="ORF">AKJ09_00023</name>
    <name evidence="2" type="ORF">AKJ09_00091</name>
</gene>
<dbReference type="EMBL" id="CP012333">
    <property type="protein sequence ID" value="AKU93427.1"/>
    <property type="molecule type" value="Genomic_DNA"/>
</dbReference>
<proteinExistence type="predicted"/>
<sequence>MPREEFEALELTCVNCRGENASDENLLAFMLKRHGVTRKQVAAEYMASRQSGTDVQSDAEGVK</sequence>
<evidence type="ECO:0000313" key="3">
    <source>
        <dbReference type="Proteomes" id="UP000064967"/>
    </source>
</evidence>
<dbReference type="EMBL" id="CP012333">
    <property type="protein sequence ID" value="AKU93359.1"/>
    <property type="molecule type" value="Genomic_DNA"/>
</dbReference>
<accession>A0A0K1PIT3</accession>
<dbReference type="AlphaFoldDB" id="A0A0K1PIT3"/>
<dbReference type="KEGG" id="llu:AKJ09_00091"/>
<keyword evidence="3" id="KW-1185">Reference proteome</keyword>
<dbReference type="KEGG" id="llu:AKJ09_00023"/>
<reference evidence="2 3" key="1">
    <citation type="submission" date="2015-08" db="EMBL/GenBank/DDBJ databases">
        <authorList>
            <person name="Babu N.S."/>
            <person name="Beckwith C.J."/>
            <person name="Beseler K.G."/>
            <person name="Brison A."/>
            <person name="Carone J.V."/>
            <person name="Caskin T.P."/>
            <person name="Diamond M."/>
            <person name="Durham M.E."/>
            <person name="Foxe J.M."/>
            <person name="Go M."/>
            <person name="Henderson B.A."/>
            <person name="Jones I.B."/>
            <person name="McGettigan J.A."/>
            <person name="Micheletti S.J."/>
            <person name="Nasrallah M.E."/>
            <person name="Ortiz D."/>
            <person name="Piller C.R."/>
            <person name="Privatt S.R."/>
            <person name="Schneider S.L."/>
            <person name="Sharp S."/>
            <person name="Smith T.C."/>
            <person name="Stanton J.D."/>
            <person name="Ullery H.E."/>
            <person name="Wilson R.J."/>
            <person name="Serrano M.G."/>
            <person name="Buck G."/>
            <person name="Lee V."/>
            <person name="Wang Y."/>
            <person name="Carvalho R."/>
            <person name="Voegtly L."/>
            <person name="Shi R."/>
            <person name="Duckworth R."/>
            <person name="Johnson A."/>
            <person name="Loviza R."/>
            <person name="Walstead R."/>
            <person name="Shah Z."/>
            <person name="Kiflezghi M."/>
            <person name="Wade K."/>
            <person name="Ball S.L."/>
            <person name="Bradley K.W."/>
            <person name="Asai D.J."/>
            <person name="Bowman C.A."/>
            <person name="Russell D.A."/>
            <person name="Pope W.H."/>
            <person name="Jacobs-Sera D."/>
            <person name="Hendrix R.W."/>
            <person name="Hatfull G.F."/>
        </authorList>
    </citation>
    <scope>NUCLEOTIDE SEQUENCE [LARGE SCALE GENOMIC DNA]</scope>
    <source>
        <strain evidence="2 3">DSM 27648</strain>
    </source>
</reference>
<organism evidence="2 3">
    <name type="scientific">Labilithrix luteola</name>
    <dbReference type="NCBI Taxonomy" id="1391654"/>
    <lineage>
        <taxon>Bacteria</taxon>
        <taxon>Pseudomonadati</taxon>
        <taxon>Myxococcota</taxon>
        <taxon>Polyangia</taxon>
        <taxon>Polyangiales</taxon>
        <taxon>Labilitrichaceae</taxon>
        <taxon>Labilithrix</taxon>
    </lineage>
</organism>
<name>A0A0K1PIT3_9BACT</name>
<evidence type="ECO:0000313" key="2">
    <source>
        <dbReference type="EMBL" id="AKU93427.1"/>
    </source>
</evidence>